<evidence type="ECO:0000259" key="2">
    <source>
        <dbReference type="PROSITE" id="PS51192"/>
    </source>
</evidence>
<keyword evidence="1" id="KW-0175">Coiled coil</keyword>
<accession>A0A5J4UKW0</accession>
<feature type="domain" description="Helicase ATP-binding" evidence="2">
    <location>
        <begin position="59"/>
        <end position="225"/>
    </location>
</feature>
<gene>
    <name evidence="3" type="ORF">EZS28_033167</name>
</gene>
<sequence length="369" mass="43531">MNKKGRKQQNPLEPLPEIQTLQQVLDGIKFRTATHLGEQPVCIKGQMRWYQLDGLNWLIWLYENGIHGILADEMGLGKTLQALSLLVYLKQYLGQKGPHLVVAPKSTLPNWMKEVRTFCDDFKAVQFHGDKIKRKEIAENELQQGTFDLCVTSYEMASKYGKSILKKFNWDYIIVDEAHRIKNDQSLLSKILRTFKSRHRLLLTGTPLQNNLHELWALLNFLVPDVFKDSNKFDNLFESKKEEEKDQDEDEDNQMQIDINEEQEEEQEKEEDEEQQKKLEEIIKIDPNDSMHKEKEQEFVSQLHRMLRPFILRRLKLDVETLPSKHEILVFVKLTEMQRAWYKSLFYKDLDAINGLGANRFRLLNIAMQ</sequence>
<organism evidence="3 4">
    <name type="scientific">Streblomastix strix</name>
    <dbReference type="NCBI Taxonomy" id="222440"/>
    <lineage>
        <taxon>Eukaryota</taxon>
        <taxon>Metamonada</taxon>
        <taxon>Preaxostyla</taxon>
        <taxon>Oxymonadida</taxon>
        <taxon>Streblomastigidae</taxon>
        <taxon>Streblomastix</taxon>
    </lineage>
</organism>
<dbReference type="GO" id="GO:0005524">
    <property type="term" value="F:ATP binding"/>
    <property type="evidence" value="ECO:0007669"/>
    <property type="project" value="InterPro"/>
</dbReference>
<dbReference type="InterPro" id="IPR027417">
    <property type="entry name" value="P-loop_NTPase"/>
</dbReference>
<dbReference type="InterPro" id="IPR000330">
    <property type="entry name" value="SNF2_N"/>
</dbReference>
<dbReference type="Gene3D" id="3.40.50.10810">
    <property type="entry name" value="Tandem AAA-ATPase domain"/>
    <property type="match status" value="1"/>
</dbReference>
<dbReference type="Proteomes" id="UP000324800">
    <property type="component" value="Unassembled WGS sequence"/>
</dbReference>
<dbReference type="OrthoDB" id="5857104at2759"/>
<dbReference type="SMART" id="SM00487">
    <property type="entry name" value="DEXDc"/>
    <property type="match status" value="1"/>
</dbReference>
<reference evidence="3 4" key="1">
    <citation type="submission" date="2019-03" db="EMBL/GenBank/DDBJ databases">
        <title>Single cell metagenomics reveals metabolic interactions within the superorganism composed of flagellate Streblomastix strix and complex community of Bacteroidetes bacteria on its surface.</title>
        <authorList>
            <person name="Treitli S.C."/>
            <person name="Kolisko M."/>
            <person name="Husnik F."/>
            <person name="Keeling P."/>
            <person name="Hampl V."/>
        </authorList>
    </citation>
    <scope>NUCLEOTIDE SEQUENCE [LARGE SCALE GENOMIC DNA]</scope>
    <source>
        <strain evidence="3">ST1C</strain>
    </source>
</reference>
<name>A0A5J4UKW0_9EUKA</name>
<evidence type="ECO:0000313" key="3">
    <source>
        <dbReference type="EMBL" id="KAA6371306.1"/>
    </source>
</evidence>
<evidence type="ECO:0000313" key="4">
    <source>
        <dbReference type="Proteomes" id="UP000324800"/>
    </source>
</evidence>
<dbReference type="InterPro" id="IPR038718">
    <property type="entry name" value="SNF2-like_sf"/>
</dbReference>
<dbReference type="PANTHER" id="PTHR10799">
    <property type="entry name" value="SNF2/RAD54 HELICASE FAMILY"/>
    <property type="match status" value="1"/>
</dbReference>
<dbReference type="Pfam" id="PF00176">
    <property type="entry name" value="SNF2-rel_dom"/>
    <property type="match status" value="1"/>
</dbReference>
<dbReference type="EMBL" id="SNRW01014595">
    <property type="protein sequence ID" value="KAA6371306.1"/>
    <property type="molecule type" value="Genomic_DNA"/>
</dbReference>
<dbReference type="PROSITE" id="PS51192">
    <property type="entry name" value="HELICASE_ATP_BIND_1"/>
    <property type="match status" value="1"/>
</dbReference>
<comment type="caution">
    <text evidence="3">The sequence shown here is derived from an EMBL/GenBank/DDBJ whole genome shotgun (WGS) entry which is preliminary data.</text>
</comment>
<protein>
    <submittedName>
        <fullName evidence="3">Putative ISWI chromatin-remodeling complex ATPase CHR17</fullName>
    </submittedName>
</protein>
<evidence type="ECO:0000256" key="1">
    <source>
        <dbReference type="SAM" id="Coils"/>
    </source>
</evidence>
<proteinExistence type="predicted"/>
<dbReference type="AlphaFoldDB" id="A0A5J4UKW0"/>
<dbReference type="InterPro" id="IPR014001">
    <property type="entry name" value="Helicase_ATP-bd"/>
</dbReference>
<feature type="coiled-coil region" evidence="1">
    <location>
        <begin position="245"/>
        <end position="282"/>
    </location>
</feature>
<dbReference type="SUPFAM" id="SSF52540">
    <property type="entry name" value="P-loop containing nucleoside triphosphate hydrolases"/>
    <property type="match status" value="1"/>
</dbReference>
<feature type="non-terminal residue" evidence="3">
    <location>
        <position position="369"/>
    </location>
</feature>